<dbReference type="Pfam" id="PF00583">
    <property type="entry name" value="Acetyltransf_1"/>
    <property type="match status" value="1"/>
</dbReference>
<name>A1ZZF1_MICM2</name>
<sequence>MLIRKATQEDHDAVWDIIRQVIAKGDTYVFAPNSHKEKMLNYWCAPNKHTYVAVVDEKVAGTFVIADNFPDLGAHVANAGYMTLPGMTGKGLGTAMGKFSLEEAKKLGYKAMQFNLVVKSNERAVKLWQKLGFQIIGEIPKAFQHQTDGLTNAYIMWQAL</sequence>
<organism evidence="2 3">
    <name type="scientific">Microscilla marina ATCC 23134</name>
    <dbReference type="NCBI Taxonomy" id="313606"/>
    <lineage>
        <taxon>Bacteria</taxon>
        <taxon>Pseudomonadati</taxon>
        <taxon>Bacteroidota</taxon>
        <taxon>Cytophagia</taxon>
        <taxon>Cytophagales</taxon>
        <taxon>Microscillaceae</taxon>
        <taxon>Microscilla</taxon>
    </lineage>
</organism>
<accession>A1ZZF1</accession>
<protein>
    <submittedName>
        <fullName evidence="2">Acetyltransferase</fullName>
    </submittedName>
</protein>
<evidence type="ECO:0000313" key="2">
    <source>
        <dbReference type="EMBL" id="EAY24250.1"/>
    </source>
</evidence>
<evidence type="ECO:0000313" key="3">
    <source>
        <dbReference type="Proteomes" id="UP000004095"/>
    </source>
</evidence>
<dbReference type="InterPro" id="IPR052742">
    <property type="entry name" value="Mito_N-acetyltransferase"/>
</dbReference>
<dbReference type="PROSITE" id="PS51186">
    <property type="entry name" value="GNAT"/>
    <property type="match status" value="1"/>
</dbReference>
<dbReference type="PANTHER" id="PTHR43138:SF1">
    <property type="entry name" value="N-ACETYLTRANSFERASE ACA1"/>
    <property type="match status" value="1"/>
</dbReference>
<dbReference type="EMBL" id="AAWS01000076">
    <property type="protein sequence ID" value="EAY24250.1"/>
    <property type="molecule type" value="Genomic_DNA"/>
</dbReference>
<evidence type="ECO:0000259" key="1">
    <source>
        <dbReference type="PROSITE" id="PS51186"/>
    </source>
</evidence>
<dbReference type="AlphaFoldDB" id="A1ZZF1"/>
<dbReference type="OrthoDB" id="5319888at2"/>
<dbReference type="PANTHER" id="PTHR43138">
    <property type="entry name" value="ACETYLTRANSFERASE, GNAT FAMILY"/>
    <property type="match status" value="1"/>
</dbReference>
<dbReference type="CDD" id="cd04301">
    <property type="entry name" value="NAT_SF"/>
    <property type="match status" value="1"/>
</dbReference>
<feature type="domain" description="N-acetyltransferase" evidence="1">
    <location>
        <begin position="1"/>
        <end position="160"/>
    </location>
</feature>
<dbReference type="GO" id="GO:0016747">
    <property type="term" value="F:acyltransferase activity, transferring groups other than amino-acyl groups"/>
    <property type="evidence" value="ECO:0007669"/>
    <property type="project" value="InterPro"/>
</dbReference>
<dbReference type="SUPFAM" id="SSF55729">
    <property type="entry name" value="Acyl-CoA N-acyltransferases (Nat)"/>
    <property type="match status" value="1"/>
</dbReference>
<reference evidence="2 3" key="1">
    <citation type="submission" date="2007-01" db="EMBL/GenBank/DDBJ databases">
        <authorList>
            <person name="Haygood M."/>
            <person name="Podell S."/>
            <person name="Anderson C."/>
            <person name="Hopkinson B."/>
            <person name="Roe K."/>
            <person name="Barbeau K."/>
            <person name="Gaasterland T."/>
            <person name="Ferriera S."/>
            <person name="Johnson J."/>
            <person name="Kravitz S."/>
            <person name="Beeson K."/>
            <person name="Sutton G."/>
            <person name="Rogers Y.-H."/>
            <person name="Friedman R."/>
            <person name="Frazier M."/>
            <person name="Venter J.C."/>
        </authorList>
    </citation>
    <scope>NUCLEOTIDE SEQUENCE [LARGE SCALE GENOMIC DNA]</scope>
    <source>
        <strain evidence="2 3">ATCC 23134</strain>
    </source>
</reference>
<gene>
    <name evidence="2" type="ORF">M23134_06352</name>
</gene>
<dbReference type="RefSeq" id="WP_002705214.1">
    <property type="nucleotide sequence ID" value="NZ_AAWS01000076.1"/>
</dbReference>
<dbReference type="InterPro" id="IPR016181">
    <property type="entry name" value="Acyl_CoA_acyltransferase"/>
</dbReference>
<proteinExistence type="predicted"/>
<keyword evidence="3" id="KW-1185">Reference proteome</keyword>
<dbReference type="Gene3D" id="3.40.630.30">
    <property type="match status" value="1"/>
</dbReference>
<dbReference type="eggNOG" id="COG0456">
    <property type="taxonomic scope" value="Bacteria"/>
</dbReference>
<dbReference type="Proteomes" id="UP000004095">
    <property type="component" value="Unassembled WGS sequence"/>
</dbReference>
<dbReference type="InterPro" id="IPR000182">
    <property type="entry name" value="GNAT_dom"/>
</dbReference>
<keyword evidence="2" id="KW-0808">Transferase</keyword>
<comment type="caution">
    <text evidence="2">The sequence shown here is derived from an EMBL/GenBank/DDBJ whole genome shotgun (WGS) entry which is preliminary data.</text>
</comment>